<keyword evidence="2" id="KW-1185">Reference proteome</keyword>
<dbReference type="EMBL" id="MU118263">
    <property type="protein sequence ID" value="KAF9643212.1"/>
    <property type="molecule type" value="Genomic_DNA"/>
</dbReference>
<evidence type="ECO:0000313" key="1">
    <source>
        <dbReference type="EMBL" id="KAF9643212.1"/>
    </source>
</evidence>
<accession>A0ACB6Z0X9</accession>
<protein>
    <submittedName>
        <fullName evidence="1">Uncharacterized protein</fullName>
    </submittedName>
</protein>
<reference evidence="1" key="2">
    <citation type="journal article" date="2020" name="Nat. Commun.">
        <title>Large-scale genome sequencing of mycorrhizal fungi provides insights into the early evolution of symbiotic traits.</title>
        <authorList>
            <person name="Miyauchi S."/>
            <person name="Kiss E."/>
            <person name="Kuo A."/>
            <person name="Drula E."/>
            <person name="Kohler A."/>
            <person name="Sanchez-Garcia M."/>
            <person name="Morin E."/>
            <person name="Andreopoulos B."/>
            <person name="Barry K.W."/>
            <person name="Bonito G."/>
            <person name="Buee M."/>
            <person name="Carver A."/>
            <person name="Chen C."/>
            <person name="Cichocki N."/>
            <person name="Clum A."/>
            <person name="Culley D."/>
            <person name="Crous P.W."/>
            <person name="Fauchery L."/>
            <person name="Girlanda M."/>
            <person name="Hayes R.D."/>
            <person name="Keri Z."/>
            <person name="LaButti K."/>
            <person name="Lipzen A."/>
            <person name="Lombard V."/>
            <person name="Magnuson J."/>
            <person name="Maillard F."/>
            <person name="Murat C."/>
            <person name="Nolan M."/>
            <person name="Ohm R.A."/>
            <person name="Pangilinan J."/>
            <person name="Pereira M.F."/>
            <person name="Perotto S."/>
            <person name="Peter M."/>
            <person name="Pfister S."/>
            <person name="Riley R."/>
            <person name="Sitrit Y."/>
            <person name="Stielow J.B."/>
            <person name="Szollosi G."/>
            <person name="Zifcakova L."/>
            <person name="Stursova M."/>
            <person name="Spatafora J.W."/>
            <person name="Tedersoo L."/>
            <person name="Vaario L.M."/>
            <person name="Yamada A."/>
            <person name="Yan M."/>
            <person name="Wang P."/>
            <person name="Xu J."/>
            <person name="Bruns T."/>
            <person name="Baldrian P."/>
            <person name="Vilgalys R."/>
            <person name="Dunand C."/>
            <person name="Henrissat B."/>
            <person name="Grigoriev I.V."/>
            <person name="Hibbett D."/>
            <person name="Nagy L.G."/>
            <person name="Martin F.M."/>
        </authorList>
    </citation>
    <scope>NUCLEOTIDE SEQUENCE</scope>
    <source>
        <strain evidence="1">P2</strain>
    </source>
</reference>
<organism evidence="1 2">
    <name type="scientific">Thelephora ganbajun</name>
    <name type="common">Ganba fungus</name>
    <dbReference type="NCBI Taxonomy" id="370292"/>
    <lineage>
        <taxon>Eukaryota</taxon>
        <taxon>Fungi</taxon>
        <taxon>Dikarya</taxon>
        <taxon>Basidiomycota</taxon>
        <taxon>Agaricomycotina</taxon>
        <taxon>Agaricomycetes</taxon>
        <taxon>Thelephorales</taxon>
        <taxon>Thelephoraceae</taxon>
        <taxon>Thelephora</taxon>
    </lineage>
</organism>
<gene>
    <name evidence="1" type="ORF">BDM02DRAFT_3264191</name>
</gene>
<sequence length="114" mass="12452">MLGHKALSRSSALRLDIHTSHLPLSLFVVTPRSTRRLARRQSQTRPSSSSPFWLSSPCVPWQPTLPMRTRDSLGTPLEPPPALASKDLCITDSAQRGGRVETVPSGQGDRITPS</sequence>
<evidence type="ECO:0000313" key="2">
    <source>
        <dbReference type="Proteomes" id="UP000886501"/>
    </source>
</evidence>
<reference evidence="1" key="1">
    <citation type="submission" date="2019-10" db="EMBL/GenBank/DDBJ databases">
        <authorList>
            <consortium name="DOE Joint Genome Institute"/>
            <person name="Kuo A."/>
            <person name="Miyauchi S."/>
            <person name="Kiss E."/>
            <person name="Drula E."/>
            <person name="Kohler A."/>
            <person name="Sanchez-Garcia M."/>
            <person name="Andreopoulos B."/>
            <person name="Barry K.W."/>
            <person name="Bonito G."/>
            <person name="Buee M."/>
            <person name="Carver A."/>
            <person name="Chen C."/>
            <person name="Cichocki N."/>
            <person name="Clum A."/>
            <person name="Culley D."/>
            <person name="Crous P.W."/>
            <person name="Fauchery L."/>
            <person name="Girlanda M."/>
            <person name="Hayes R."/>
            <person name="Keri Z."/>
            <person name="Labutti K."/>
            <person name="Lipzen A."/>
            <person name="Lombard V."/>
            <person name="Magnuson J."/>
            <person name="Maillard F."/>
            <person name="Morin E."/>
            <person name="Murat C."/>
            <person name="Nolan M."/>
            <person name="Ohm R."/>
            <person name="Pangilinan J."/>
            <person name="Pereira M."/>
            <person name="Perotto S."/>
            <person name="Peter M."/>
            <person name="Riley R."/>
            <person name="Sitrit Y."/>
            <person name="Stielow B."/>
            <person name="Szollosi G."/>
            <person name="Zifcakova L."/>
            <person name="Stursova M."/>
            <person name="Spatafora J.W."/>
            <person name="Tedersoo L."/>
            <person name="Vaario L.-M."/>
            <person name="Yamada A."/>
            <person name="Yan M."/>
            <person name="Wang P."/>
            <person name="Xu J."/>
            <person name="Bruns T."/>
            <person name="Baldrian P."/>
            <person name="Vilgalys R."/>
            <person name="Henrissat B."/>
            <person name="Grigoriev I.V."/>
            <person name="Hibbett D."/>
            <person name="Nagy L.G."/>
            <person name="Martin F.M."/>
        </authorList>
    </citation>
    <scope>NUCLEOTIDE SEQUENCE</scope>
    <source>
        <strain evidence="1">P2</strain>
    </source>
</reference>
<dbReference type="Proteomes" id="UP000886501">
    <property type="component" value="Unassembled WGS sequence"/>
</dbReference>
<proteinExistence type="predicted"/>
<name>A0ACB6Z0X9_THEGA</name>
<comment type="caution">
    <text evidence="1">The sequence shown here is derived from an EMBL/GenBank/DDBJ whole genome shotgun (WGS) entry which is preliminary data.</text>
</comment>